<comment type="caution">
    <text evidence="1">The sequence shown here is derived from an EMBL/GenBank/DDBJ whole genome shotgun (WGS) entry which is preliminary data.</text>
</comment>
<gene>
    <name evidence="1" type="ORF">Amon02_000511700</name>
</gene>
<dbReference type="EMBL" id="BSXS01003672">
    <property type="protein sequence ID" value="GME81726.1"/>
    <property type="molecule type" value="Genomic_DNA"/>
</dbReference>
<accession>A0ACB5T6Y0</accession>
<organism evidence="1 2">
    <name type="scientific">Ambrosiozyma monospora</name>
    <name type="common">Yeast</name>
    <name type="synonym">Endomycopsis monosporus</name>
    <dbReference type="NCBI Taxonomy" id="43982"/>
    <lineage>
        <taxon>Eukaryota</taxon>
        <taxon>Fungi</taxon>
        <taxon>Dikarya</taxon>
        <taxon>Ascomycota</taxon>
        <taxon>Saccharomycotina</taxon>
        <taxon>Pichiomycetes</taxon>
        <taxon>Pichiales</taxon>
        <taxon>Pichiaceae</taxon>
        <taxon>Ambrosiozyma</taxon>
    </lineage>
</organism>
<dbReference type="Proteomes" id="UP001165064">
    <property type="component" value="Unassembled WGS sequence"/>
</dbReference>
<proteinExistence type="predicted"/>
<keyword evidence="2" id="KW-1185">Reference proteome</keyword>
<reference evidence="1" key="1">
    <citation type="submission" date="2023-04" db="EMBL/GenBank/DDBJ databases">
        <title>Ambrosiozyma monospora NBRC 10751.</title>
        <authorList>
            <person name="Ichikawa N."/>
            <person name="Sato H."/>
            <person name="Tonouchi N."/>
        </authorList>
    </citation>
    <scope>NUCLEOTIDE SEQUENCE</scope>
    <source>
        <strain evidence="1">NBRC 10751</strain>
    </source>
</reference>
<protein>
    <submittedName>
        <fullName evidence="1">Unnamed protein product</fullName>
    </submittedName>
</protein>
<evidence type="ECO:0000313" key="2">
    <source>
        <dbReference type="Proteomes" id="UP001165064"/>
    </source>
</evidence>
<evidence type="ECO:0000313" key="1">
    <source>
        <dbReference type="EMBL" id="GME81726.1"/>
    </source>
</evidence>
<sequence>MTEYKLKCITVRVLSNSNTTNFETYNMLKKLNKFSKSSKDKDKEKEKDNNQHQHKGSKRLSSISHSLQNSTTNSKPSSNGSTSKFSSTGTSSTTATATTSTTANTSTTTASSPPPSSSNKATTTAKNGTLSNLDSMKVELSHLEMSNTQEEDDPIDPELEFKVINEDDPELPYGDGSEKIYGFENFGYTCYTASIIQVLYHTPEFRREVLSFPKRDPNHPRRRKLKVPGVKPHSFTASFQQHQLNQGNGDGSGENGANGSSSQSSSGAGSGMGGKYMRNFFGGGSSNNNSNNNNSNNNNSNIHRATFPI</sequence>
<name>A0ACB5T6Y0_AMBMO</name>